<dbReference type="Proteomes" id="UP000005222">
    <property type="component" value="Chromosome H"/>
</dbReference>
<protein>
    <submittedName>
        <fullName evidence="1">Piso0_002913 protein</fullName>
    </submittedName>
</protein>
<dbReference type="EMBL" id="FO082053">
    <property type="protein sequence ID" value="CCE79822.1"/>
    <property type="molecule type" value="Genomic_DNA"/>
</dbReference>
<dbReference type="Proteomes" id="UP000005222">
    <property type="component" value="Chromosome G"/>
</dbReference>
<evidence type="ECO:0000313" key="2">
    <source>
        <dbReference type="EMBL" id="CCE80587.1"/>
    </source>
</evidence>
<reference evidence="1" key="1">
    <citation type="submission" date="2011-10" db="EMBL/GenBank/DDBJ databases">
        <authorList>
            <person name="Genoscope - CEA"/>
        </authorList>
    </citation>
    <scope>NUCLEOTIDE SEQUENCE</scope>
</reference>
<sequence length="109" mass="12600">MPYVEMFLYHGSFSCYSQYYSICGVIVANKKAYRQCYLSTTLSDSLAAFSPYLFFRRLEAVHIFHWSNTNGRCSIVGAYSPVGIYNRTHLPKKAGQMGLYQTVYNHRSR</sequence>
<dbReference type="EMBL" id="FO082052">
    <property type="protein sequence ID" value="CCE80587.1"/>
    <property type="molecule type" value="Genomic_DNA"/>
</dbReference>
<evidence type="ECO:0000313" key="1">
    <source>
        <dbReference type="EMBL" id="CCE79822.1"/>
    </source>
</evidence>
<keyword evidence="3" id="KW-1185">Reference proteome</keyword>
<proteinExistence type="predicted"/>
<reference evidence="3" key="2">
    <citation type="journal article" date="2012" name="G3 (Bethesda)">
        <title>Pichia sorbitophila, an interspecies yeast hybrid reveals early steps of genome resolution following polyploidization.</title>
        <authorList>
            <person name="Leh Louis V."/>
            <person name="Despons L."/>
            <person name="Friedrich A."/>
            <person name="Martin T."/>
            <person name="Durrens P."/>
            <person name="Casaregola S."/>
            <person name="Neuveglise C."/>
            <person name="Fairhead C."/>
            <person name="Marck C."/>
            <person name="Cruz J.A."/>
            <person name="Straub M.L."/>
            <person name="Kugler V."/>
            <person name="Sacerdot C."/>
            <person name="Uzunov Z."/>
            <person name="Thierry A."/>
            <person name="Weiss S."/>
            <person name="Bleykasten C."/>
            <person name="De Montigny J."/>
            <person name="Jacques N."/>
            <person name="Jung P."/>
            <person name="Lemaire M."/>
            <person name="Mallet S."/>
            <person name="Morel G."/>
            <person name="Richard G.F."/>
            <person name="Sarkar A."/>
            <person name="Savel G."/>
            <person name="Schacherer J."/>
            <person name="Seret M.L."/>
            <person name="Talla E."/>
            <person name="Samson G."/>
            <person name="Jubin C."/>
            <person name="Poulain J."/>
            <person name="Vacherie B."/>
            <person name="Barbe V."/>
            <person name="Pelletier E."/>
            <person name="Sherman D.J."/>
            <person name="Westhof E."/>
            <person name="Weissenbach J."/>
            <person name="Baret P.V."/>
            <person name="Wincker P."/>
            <person name="Gaillardin C."/>
            <person name="Dujon B."/>
            <person name="Souciet J.L."/>
        </authorList>
    </citation>
    <scope>NUCLEOTIDE SEQUENCE [LARGE SCALE GENOMIC DNA]</scope>
    <source>
        <strain evidence="3">ATCC MYA-4447 / BCRC 22081 / CBS 7064 / NBRC 10061 / NRRL Y-12695</strain>
    </source>
</reference>
<accession>G8YJU2</accession>
<name>G8YJU2_PICSO</name>
<dbReference type="HOGENOM" id="CLU_2184925_0_0_1"/>
<organism evidence="1 3">
    <name type="scientific">Pichia sorbitophila (strain ATCC MYA-4447 / BCRC 22081 / CBS 7064 / NBRC 10061 / NRRL Y-12695)</name>
    <name type="common">Hybrid yeast</name>
    <dbReference type="NCBI Taxonomy" id="559304"/>
    <lineage>
        <taxon>Eukaryota</taxon>
        <taxon>Fungi</taxon>
        <taxon>Dikarya</taxon>
        <taxon>Ascomycota</taxon>
        <taxon>Saccharomycotina</taxon>
        <taxon>Pichiomycetes</taxon>
        <taxon>Debaryomycetaceae</taxon>
        <taxon>Millerozyma</taxon>
    </lineage>
</organism>
<evidence type="ECO:0000313" key="3">
    <source>
        <dbReference type="Proteomes" id="UP000005222"/>
    </source>
</evidence>
<gene>
    <name evidence="1" type="primary">Piso0_002913</name>
    <name evidence="1" type="ORF">GNLVRS01_PISO0G00776g</name>
    <name evidence="2" type="ORF">GNLVRS01_PISO0H00777g</name>
</gene>
<dbReference type="InParanoid" id="G8YJU2"/>
<dbReference type="AlphaFoldDB" id="G8YJU2"/>